<dbReference type="InterPro" id="IPR058790">
    <property type="entry name" value="BSH_CusB"/>
</dbReference>
<dbReference type="FunFam" id="2.40.420.20:FF:000003">
    <property type="entry name" value="Cation efflux system protein cusB"/>
    <property type="match status" value="1"/>
</dbReference>
<dbReference type="InterPro" id="IPR051909">
    <property type="entry name" value="MFP_Cation_Efflux"/>
</dbReference>
<dbReference type="Pfam" id="PF25869">
    <property type="entry name" value="3HB_CusB"/>
    <property type="match status" value="1"/>
</dbReference>
<dbReference type="EMBL" id="WWCX01000087">
    <property type="protein sequence ID" value="MYM97782.1"/>
    <property type="molecule type" value="Genomic_DNA"/>
</dbReference>
<evidence type="ECO:0000259" key="8">
    <source>
        <dbReference type="Pfam" id="PF25919"/>
    </source>
</evidence>
<dbReference type="Pfam" id="PF25919">
    <property type="entry name" value="BSH_CusB"/>
    <property type="match status" value="1"/>
</dbReference>
<evidence type="ECO:0000259" key="10">
    <source>
        <dbReference type="Pfam" id="PF25975"/>
    </source>
</evidence>
<dbReference type="Gene3D" id="2.40.420.20">
    <property type="match status" value="1"/>
</dbReference>
<organism evidence="11 12">
    <name type="scientific">Duganella vulcania</name>
    <dbReference type="NCBI Taxonomy" id="2692166"/>
    <lineage>
        <taxon>Bacteria</taxon>
        <taxon>Pseudomonadati</taxon>
        <taxon>Pseudomonadota</taxon>
        <taxon>Betaproteobacteria</taxon>
        <taxon>Burkholderiales</taxon>
        <taxon>Oxalobacteraceae</taxon>
        <taxon>Telluria group</taxon>
        <taxon>Duganella</taxon>
    </lineage>
</organism>
<dbReference type="AlphaFoldDB" id="A0A845GWT3"/>
<evidence type="ECO:0000313" key="12">
    <source>
        <dbReference type="Proteomes" id="UP000447355"/>
    </source>
</evidence>
<evidence type="ECO:0000259" key="9">
    <source>
        <dbReference type="Pfam" id="PF25954"/>
    </source>
</evidence>
<name>A0A845GWT3_9BURK</name>
<dbReference type="InterPro" id="IPR006143">
    <property type="entry name" value="RND_pump_MFP"/>
</dbReference>
<dbReference type="Pfam" id="PF19335">
    <property type="entry name" value="HMBD"/>
    <property type="match status" value="1"/>
</dbReference>
<proteinExistence type="inferred from homology"/>
<dbReference type="GO" id="GO:0016020">
    <property type="term" value="C:membrane"/>
    <property type="evidence" value="ECO:0007669"/>
    <property type="project" value="InterPro"/>
</dbReference>
<dbReference type="GO" id="GO:0030288">
    <property type="term" value="C:outer membrane-bounded periplasmic space"/>
    <property type="evidence" value="ECO:0007669"/>
    <property type="project" value="TreeGrafter"/>
</dbReference>
<evidence type="ECO:0000259" key="7">
    <source>
        <dbReference type="Pfam" id="PF25869"/>
    </source>
</evidence>
<accession>A0A845GWT3</accession>
<feature type="domain" description="CusB-like barrel-sandwich hybrid" evidence="8">
    <location>
        <begin position="123"/>
        <end position="243"/>
    </location>
</feature>
<evidence type="ECO:0000256" key="5">
    <source>
        <dbReference type="SAM" id="MobiDB-lite"/>
    </source>
</evidence>
<evidence type="ECO:0000256" key="1">
    <source>
        <dbReference type="ARBA" id="ARBA00009477"/>
    </source>
</evidence>
<dbReference type="InterPro" id="IPR045800">
    <property type="entry name" value="HMBD"/>
</dbReference>
<dbReference type="PANTHER" id="PTHR30097:SF15">
    <property type="entry name" value="CATION EFFLUX SYSTEM PROTEIN CUSB"/>
    <property type="match status" value="1"/>
</dbReference>
<dbReference type="Pfam" id="PF25975">
    <property type="entry name" value="CzcB_C"/>
    <property type="match status" value="1"/>
</dbReference>
<gene>
    <name evidence="11" type="ORF">GTP90_28420</name>
</gene>
<feature type="region of interest" description="Disordered" evidence="5">
    <location>
        <begin position="400"/>
        <end position="427"/>
    </location>
</feature>
<sequence length="427" mass="44531">MKNTKILALPVALAIAAGGYGAYRLGASQAVKSMPAAPAAARKPLYWQDPMVPGQKFDKPGKSPFMDMQLVPVYGGADGDDGSITISPRVQQNLGVRTALVMRGRLPSGVAAVGSVAYNERDVALVQARSNGFIERLYVRAPLDPVRKGQPLAELYVPDWIAAQEEYLAARRMQGGDTASLVDGARQRMRLVGMSDAQIQLVESSGKVHPRITMTAPASGVVAELGAREGMTVAPGALLFRINGLSTVWVNAEVPESVAARVRPGDAAEARAQALPGSVFSGKVGAVLPEVSAATRTLKARIELANPGGQLVPGMYASVTFGSSRGADVLLVPSEAVIQTGTRSVVLLAQDGGKFQPVDVEPGAEGDGMTEIRKGLAAGQKIVLSGQFLLDSEASLKGTATRMGDAPAMPLPRDDGRGEAMPMGAKK</sequence>
<dbReference type="PANTHER" id="PTHR30097">
    <property type="entry name" value="CATION EFFLUX SYSTEM PROTEIN CUSB"/>
    <property type="match status" value="1"/>
</dbReference>
<dbReference type="InterPro" id="IPR058649">
    <property type="entry name" value="CzcB_C"/>
</dbReference>
<evidence type="ECO:0000259" key="6">
    <source>
        <dbReference type="Pfam" id="PF19335"/>
    </source>
</evidence>
<protein>
    <submittedName>
        <fullName evidence="11">Efflux RND transporter periplasmic adaptor subunit</fullName>
    </submittedName>
</protein>
<dbReference type="InterPro" id="IPR058791">
    <property type="entry name" value="3HB_CusB"/>
</dbReference>
<feature type="domain" description="CusB-like three alpha-helical bundle" evidence="7">
    <location>
        <begin position="159"/>
        <end position="210"/>
    </location>
</feature>
<evidence type="ECO:0000313" key="11">
    <source>
        <dbReference type="EMBL" id="MYM97782.1"/>
    </source>
</evidence>
<dbReference type="Pfam" id="PF25954">
    <property type="entry name" value="Beta-barrel_RND_2"/>
    <property type="match status" value="1"/>
</dbReference>
<dbReference type="GO" id="GO:0060003">
    <property type="term" value="P:copper ion export"/>
    <property type="evidence" value="ECO:0007669"/>
    <property type="project" value="TreeGrafter"/>
</dbReference>
<dbReference type="NCBIfam" id="TIGR01730">
    <property type="entry name" value="RND_mfp"/>
    <property type="match status" value="1"/>
</dbReference>
<dbReference type="FunFam" id="2.40.30.170:FF:000010">
    <property type="entry name" value="Efflux RND transporter periplasmic adaptor subunit"/>
    <property type="match status" value="1"/>
</dbReference>
<feature type="domain" description="Heavy metal binding" evidence="6">
    <location>
        <begin position="46"/>
        <end position="73"/>
    </location>
</feature>
<dbReference type="GO" id="GO:0015679">
    <property type="term" value="P:plasma membrane copper ion transport"/>
    <property type="evidence" value="ECO:0007669"/>
    <property type="project" value="TreeGrafter"/>
</dbReference>
<dbReference type="GO" id="GO:0046914">
    <property type="term" value="F:transition metal ion binding"/>
    <property type="evidence" value="ECO:0007669"/>
    <property type="project" value="TreeGrafter"/>
</dbReference>
<comment type="similarity">
    <text evidence="1">Belongs to the membrane fusion protein (MFP) (TC 8.A.1) family.</text>
</comment>
<evidence type="ECO:0000256" key="2">
    <source>
        <dbReference type="ARBA" id="ARBA00022448"/>
    </source>
</evidence>
<dbReference type="RefSeq" id="WP_161086662.1">
    <property type="nucleotide sequence ID" value="NZ_WWCX01000087.1"/>
</dbReference>
<reference evidence="11" key="1">
    <citation type="submission" date="2019-12" db="EMBL/GenBank/DDBJ databases">
        <title>Novel species isolated from a subtropical stream in China.</title>
        <authorList>
            <person name="Lu H."/>
        </authorList>
    </citation>
    <scope>NUCLEOTIDE SEQUENCE [LARGE SCALE GENOMIC DNA]</scope>
    <source>
        <strain evidence="11">FT81W</strain>
    </source>
</reference>
<feature type="domain" description="CusB-like beta-barrel" evidence="9">
    <location>
        <begin position="247"/>
        <end position="324"/>
    </location>
</feature>
<dbReference type="Gene3D" id="6.10.140.730">
    <property type="match status" value="1"/>
</dbReference>
<dbReference type="GO" id="GO:0022857">
    <property type="term" value="F:transmembrane transporter activity"/>
    <property type="evidence" value="ECO:0007669"/>
    <property type="project" value="InterPro"/>
</dbReference>
<evidence type="ECO:0000256" key="3">
    <source>
        <dbReference type="ARBA" id="ARBA00022729"/>
    </source>
</evidence>
<evidence type="ECO:0000256" key="4">
    <source>
        <dbReference type="ARBA" id="ARBA00023065"/>
    </source>
</evidence>
<keyword evidence="2" id="KW-0813">Transport</keyword>
<dbReference type="Gene3D" id="2.40.30.170">
    <property type="match status" value="1"/>
</dbReference>
<keyword evidence="3" id="KW-0732">Signal</keyword>
<feature type="domain" description="CzcB-like C-terminal circularly permuted SH3-like" evidence="10">
    <location>
        <begin position="331"/>
        <end position="390"/>
    </location>
</feature>
<keyword evidence="4" id="KW-0406">Ion transport</keyword>
<dbReference type="SUPFAM" id="SSF111369">
    <property type="entry name" value="HlyD-like secretion proteins"/>
    <property type="match status" value="1"/>
</dbReference>
<dbReference type="Proteomes" id="UP000447355">
    <property type="component" value="Unassembled WGS sequence"/>
</dbReference>
<dbReference type="InterPro" id="IPR058792">
    <property type="entry name" value="Beta-barrel_RND_2"/>
</dbReference>
<comment type="caution">
    <text evidence="11">The sequence shown here is derived from an EMBL/GenBank/DDBJ whole genome shotgun (WGS) entry which is preliminary data.</text>
</comment>